<dbReference type="Proteomes" id="UP001328733">
    <property type="component" value="Unassembled WGS sequence"/>
</dbReference>
<evidence type="ECO:0000313" key="2">
    <source>
        <dbReference type="Proteomes" id="UP001328733"/>
    </source>
</evidence>
<comment type="caution">
    <text evidence="1">The sequence shown here is derived from an EMBL/GenBank/DDBJ whole genome shotgun (WGS) entry which is preliminary data.</text>
</comment>
<reference evidence="1 2" key="1">
    <citation type="submission" date="2024-01" db="EMBL/GenBank/DDBJ databases">
        <title>Genomic insights into the taxonomy and metabolism of the cyanobacterium Pannus brasiliensis CCIBt3594.</title>
        <authorList>
            <person name="Machado M."/>
            <person name="Botero N.B."/>
            <person name="Andreote A.P.D."/>
            <person name="Feitosa A.M.T."/>
            <person name="Popin R."/>
            <person name="Sivonen K."/>
            <person name="Fiore M.F."/>
        </authorList>
    </citation>
    <scope>NUCLEOTIDE SEQUENCE [LARGE SCALE GENOMIC DNA]</scope>
    <source>
        <strain evidence="1 2">CCIBt3594</strain>
    </source>
</reference>
<dbReference type="EMBL" id="JBAFSM010000012">
    <property type="protein sequence ID" value="MEG3437052.1"/>
    <property type="molecule type" value="Genomic_DNA"/>
</dbReference>
<keyword evidence="2" id="KW-1185">Reference proteome</keyword>
<protein>
    <submittedName>
        <fullName evidence="1">Uncharacterized protein</fullName>
    </submittedName>
</protein>
<proteinExistence type="predicted"/>
<sequence>MKAIVLTYDKYMKFAEHTIYTYQKFWPSHPFTFRVPYGENPLDRSRFGDRVELVQMDCARALSPAEIEKSPKLFNPIKETVLTLLKDLPDEEWIFWCMDDRYIMRIQEDKVNDIHDFVIDHAGPDVLVVNYARNRAGGYFKSDKYIKEGVEILTPKGQILRETVYSDGTYLPDTWSHQFIRVKGIRRIFESFPDRPFVAKTMDSFDLPKLPGEKQLMVENNLVVFGESTSRGEITENCVASFKRWKMELPSNMTISSKYHVIGELPYQWMGVTFTLPRGVKRRLTDVTRWYWRNI</sequence>
<gene>
    <name evidence="1" type="ORF">V0288_07970</name>
</gene>
<organism evidence="1 2">
    <name type="scientific">Pannus brasiliensis CCIBt3594</name>
    <dbReference type="NCBI Taxonomy" id="1427578"/>
    <lineage>
        <taxon>Bacteria</taxon>
        <taxon>Bacillati</taxon>
        <taxon>Cyanobacteriota</taxon>
        <taxon>Cyanophyceae</taxon>
        <taxon>Oscillatoriophycideae</taxon>
        <taxon>Chroococcales</taxon>
        <taxon>Microcystaceae</taxon>
        <taxon>Pannus</taxon>
    </lineage>
</organism>
<dbReference type="RefSeq" id="WP_332864536.1">
    <property type="nucleotide sequence ID" value="NZ_JBAFSM010000012.1"/>
</dbReference>
<name>A0AAW9QS56_9CHRO</name>
<accession>A0AAW9QS56</accession>
<evidence type="ECO:0000313" key="1">
    <source>
        <dbReference type="EMBL" id="MEG3437052.1"/>
    </source>
</evidence>
<dbReference type="AlphaFoldDB" id="A0AAW9QS56"/>